<feature type="transmembrane region" description="Helical" evidence="1">
    <location>
        <begin position="49"/>
        <end position="67"/>
    </location>
</feature>
<keyword evidence="3" id="KW-1185">Reference proteome</keyword>
<proteinExistence type="predicted"/>
<evidence type="ECO:0000256" key="1">
    <source>
        <dbReference type="SAM" id="Phobius"/>
    </source>
</evidence>
<comment type="caution">
    <text evidence="2">The sequence shown here is derived from an EMBL/GenBank/DDBJ whole genome shotgun (WGS) entry which is preliminary data.</text>
</comment>
<gene>
    <name evidence="2" type="ORF">D3227_33625</name>
</gene>
<accession>A0A3A5K0D5</accession>
<organism evidence="2 3">
    <name type="scientific">Mesorhizobium waimense</name>
    <dbReference type="NCBI Taxonomy" id="1300307"/>
    <lineage>
        <taxon>Bacteria</taxon>
        <taxon>Pseudomonadati</taxon>
        <taxon>Pseudomonadota</taxon>
        <taxon>Alphaproteobacteria</taxon>
        <taxon>Hyphomicrobiales</taxon>
        <taxon>Phyllobacteriaceae</taxon>
        <taxon>Mesorhizobium</taxon>
    </lineage>
</organism>
<protein>
    <submittedName>
        <fullName evidence="2">Uncharacterized protein</fullName>
    </submittedName>
</protein>
<keyword evidence="1" id="KW-0812">Transmembrane</keyword>
<evidence type="ECO:0000313" key="2">
    <source>
        <dbReference type="EMBL" id="RJT28762.1"/>
    </source>
</evidence>
<dbReference type="AlphaFoldDB" id="A0A3A5K0D5"/>
<reference evidence="2 3" key="1">
    <citation type="submission" date="2018-09" db="EMBL/GenBank/DDBJ databases">
        <title>Mesorhizobium carmichaelinearum sp. nov. isolated from Carmichaelinea spp. root nodules in New Zealand.</title>
        <authorList>
            <person name="De Meyer S.E."/>
        </authorList>
    </citation>
    <scope>NUCLEOTIDE SEQUENCE [LARGE SCALE GENOMIC DNA]</scope>
    <source>
        <strain evidence="2 3">ICMP19557</strain>
    </source>
</reference>
<keyword evidence="1" id="KW-0472">Membrane</keyword>
<dbReference type="Proteomes" id="UP000272706">
    <property type="component" value="Unassembled WGS sequence"/>
</dbReference>
<evidence type="ECO:0000313" key="3">
    <source>
        <dbReference type="Proteomes" id="UP000272706"/>
    </source>
</evidence>
<dbReference type="EMBL" id="QZWZ01000049">
    <property type="protein sequence ID" value="RJT28762.1"/>
    <property type="molecule type" value="Genomic_DNA"/>
</dbReference>
<name>A0A3A5K0D5_9HYPH</name>
<keyword evidence="1" id="KW-1133">Transmembrane helix</keyword>
<sequence length="76" mass="8527">MAFSRKLHFTDQTWIHAIPQLAADKQAKCDGPCCQNGMIGCPCRMLKPGFKGLIVFSVLFALYCYSLELERLGRGM</sequence>